<keyword evidence="3" id="KW-0645">Protease</keyword>
<dbReference type="Proteomes" id="UP000274271">
    <property type="component" value="Unassembled WGS sequence"/>
</dbReference>
<organism evidence="9 10">
    <name type="scientific">Larkinella knui</name>
    <dbReference type="NCBI Taxonomy" id="2025310"/>
    <lineage>
        <taxon>Bacteria</taxon>
        <taxon>Pseudomonadati</taxon>
        <taxon>Bacteroidota</taxon>
        <taxon>Cytophagia</taxon>
        <taxon>Cytophagales</taxon>
        <taxon>Spirosomataceae</taxon>
        <taxon>Larkinella</taxon>
    </lineage>
</organism>
<sequence>MRRHFLRGLFCFLVLSQTTVHAQSGATPAIPSPKEHFGFNIGDDYQLATYTQTEAYFKKLAASDRTKLVDIGLTEEGRHQYMIIVSSPENLKKLDRYKEISTKLARAEGLSDEQARAMAAEGKAVVWIDGGLHATETVGTMQLIETAWQLVSRKDPETLRILDKVVILLTHANPDGQELVSSWYMREPKPEKRLLENVPRLYQKYAGHDNNRDFFIMNMKESQNIGRQLFVEWLPQIMYNHHQRGPAGSVLAGPPYRDPFNYVFEPLMITGIDALGAAMINRLNSENKPGFTRLGGSVFSTWYNGGLRTTTHFHNMIGLLTEIIGNPTPEDVPLVPNRLIPNGNTPFPVTPQKWHFKQSIDYSISLNYATLDYAARHGDQLLYNIYKMGKNAIEHGSTDYWTLSPKRIDAITQLHQADLKKAAPGTAGATAPDQYGLLPRGGGIPVKYFEAVLKDPALRDPRGFIIPSNQPDFPTAVKFVNALIKTGIQIQEATADFTVAGKKYPAGSYIVKTDQAFRPHVLDMFEPQDHPNDFQYPGGPPVRPYDAAGWTLAFQMGVKVDRILDGFEGPFKKLPYGELQVPKGKMDATAAAGYTLSAQANNSFIAVNDLLKSGVDVYRLPTGPGGKSSLGAGTFFVPASAKAKAVLDKSAKELGLDIAGVAKRPTGALVKVAPMRIALWDAYGGSMPSGWVRWLMEQYHFPMQVIYSPDIDAGDLRKKYDVIVFVTRAIPAVGATGTGGGGGEGGFASREPKAEELPAEYRPWLGKITADKSIPQLKAFLEAGGNVVTIGSSTNLAYHLGLPVKNALVEMTNSGQERPLSNEKYYIPGSILRIDLDSTQQATWGLSNQTDVYFDASPVFKIAPDAVAKGTVKPLAWFSTNKPLRSGWAWGQAYLQDGVAAFMAPVGAGKLYAFGPEITFRAQAQGTFKLLFNQLYATSMP</sequence>
<evidence type="ECO:0000256" key="4">
    <source>
        <dbReference type="ARBA" id="ARBA00022801"/>
    </source>
</evidence>
<dbReference type="PANTHER" id="PTHR11705">
    <property type="entry name" value="PROTEASE FAMILY M14 CARBOXYPEPTIDASE A,B"/>
    <property type="match status" value="1"/>
</dbReference>
<dbReference type="Pfam" id="PF00246">
    <property type="entry name" value="Peptidase_M14"/>
    <property type="match status" value="1"/>
</dbReference>
<dbReference type="PANTHER" id="PTHR11705:SF143">
    <property type="entry name" value="SLL0236 PROTEIN"/>
    <property type="match status" value="1"/>
</dbReference>
<keyword evidence="5" id="KW-0862">Zinc</keyword>
<dbReference type="CDD" id="cd06240">
    <property type="entry name" value="M14-like"/>
    <property type="match status" value="1"/>
</dbReference>
<evidence type="ECO:0000256" key="7">
    <source>
        <dbReference type="SAM" id="SignalP"/>
    </source>
</evidence>
<dbReference type="GO" id="GO:0006508">
    <property type="term" value="P:proteolysis"/>
    <property type="evidence" value="ECO:0007669"/>
    <property type="project" value="UniProtKB-KW"/>
</dbReference>
<feature type="domain" description="Peptidase M14" evidence="8">
    <location>
        <begin position="54"/>
        <end position="224"/>
    </location>
</feature>
<evidence type="ECO:0000313" key="9">
    <source>
        <dbReference type="EMBL" id="RRB17956.1"/>
    </source>
</evidence>
<proteinExistence type="inferred from homology"/>
<keyword evidence="7" id="KW-0732">Signal</keyword>
<name>A0A3P1CY98_9BACT</name>
<dbReference type="SUPFAM" id="SSF53187">
    <property type="entry name" value="Zn-dependent exopeptidases"/>
    <property type="match status" value="1"/>
</dbReference>
<evidence type="ECO:0000259" key="8">
    <source>
        <dbReference type="Pfam" id="PF00246"/>
    </source>
</evidence>
<keyword evidence="6" id="KW-0482">Metalloprotease</keyword>
<gene>
    <name evidence="9" type="ORF">EHT87_06695</name>
</gene>
<feature type="chain" id="PRO_5018137552" evidence="7">
    <location>
        <begin position="23"/>
        <end position="941"/>
    </location>
</feature>
<dbReference type="GO" id="GO:0005615">
    <property type="term" value="C:extracellular space"/>
    <property type="evidence" value="ECO:0007669"/>
    <property type="project" value="TreeGrafter"/>
</dbReference>
<comment type="caution">
    <text evidence="9">The sequence shown here is derived from an EMBL/GenBank/DDBJ whole genome shotgun (WGS) entry which is preliminary data.</text>
</comment>
<dbReference type="GO" id="GO:0004181">
    <property type="term" value="F:metallocarboxypeptidase activity"/>
    <property type="evidence" value="ECO:0007669"/>
    <property type="project" value="InterPro"/>
</dbReference>
<evidence type="ECO:0000256" key="6">
    <source>
        <dbReference type="ARBA" id="ARBA00023049"/>
    </source>
</evidence>
<reference evidence="9 10" key="1">
    <citation type="submission" date="2018-11" db="EMBL/GenBank/DDBJ databases">
        <authorList>
            <person name="Zhou Z."/>
            <person name="Wang G."/>
        </authorList>
    </citation>
    <scope>NUCLEOTIDE SEQUENCE [LARGE SCALE GENOMIC DNA]</scope>
    <source>
        <strain evidence="9 10">KCTC42998</strain>
    </source>
</reference>
<evidence type="ECO:0000256" key="5">
    <source>
        <dbReference type="ARBA" id="ARBA00022833"/>
    </source>
</evidence>
<evidence type="ECO:0000256" key="2">
    <source>
        <dbReference type="ARBA" id="ARBA00005988"/>
    </source>
</evidence>
<comment type="similarity">
    <text evidence="2">Belongs to the peptidase M14 family.</text>
</comment>
<dbReference type="AlphaFoldDB" id="A0A3P1CY98"/>
<keyword evidence="4" id="KW-0378">Hydrolase</keyword>
<comment type="cofactor">
    <cofactor evidence="1">
        <name>Zn(2+)</name>
        <dbReference type="ChEBI" id="CHEBI:29105"/>
    </cofactor>
</comment>
<evidence type="ECO:0000313" key="10">
    <source>
        <dbReference type="Proteomes" id="UP000274271"/>
    </source>
</evidence>
<dbReference type="RefSeq" id="WP_124905070.1">
    <property type="nucleotide sequence ID" value="NZ_RQJP01000001.1"/>
</dbReference>
<dbReference type="GO" id="GO:0008270">
    <property type="term" value="F:zinc ion binding"/>
    <property type="evidence" value="ECO:0007669"/>
    <property type="project" value="InterPro"/>
</dbReference>
<evidence type="ECO:0000256" key="3">
    <source>
        <dbReference type="ARBA" id="ARBA00022670"/>
    </source>
</evidence>
<protein>
    <submittedName>
        <fullName evidence="9">Peptidase</fullName>
    </submittedName>
</protein>
<feature type="signal peptide" evidence="7">
    <location>
        <begin position="1"/>
        <end position="22"/>
    </location>
</feature>
<accession>A0A3P1CY98</accession>
<keyword evidence="10" id="KW-1185">Reference proteome</keyword>
<dbReference type="Gene3D" id="3.40.630.10">
    <property type="entry name" value="Zn peptidases"/>
    <property type="match status" value="1"/>
</dbReference>
<evidence type="ECO:0000256" key="1">
    <source>
        <dbReference type="ARBA" id="ARBA00001947"/>
    </source>
</evidence>
<dbReference type="OrthoDB" id="9758209at2"/>
<dbReference type="InterPro" id="IPR000834">
    <property type="entry name" value="Peptidase_M14"/>
</dbReference>
<dbReference type="EMBL" id="RQJP01000001">
    <property type="protein sequence ID" value="RRB17956.1"/>
    <property type="molecule type" value="Genomic_DNA"/>
</dbReference>